<proteinExistence type="predicted"/>
<dbReference type="EMBL" id="PGFD01000002">
    <property type="protein sequence ID" value="PJJ64094.1"/>
    <property type="molecule type" value="Genomic_DNA"/>
</dbReference>
<protein>
    <recommendedName>
        <fullName evidence="5">LTXXQ motif family protein</fullName>
    </recommendedName>
</protein>
<gene>
    <name evidence="3" type="ORF">CLV73_2449</name>
</gene>
<evidence type="ECO:0000313" key="3">
    <source>
        <dbReference type="EMBL" id="PJJ64094.1"/>
    </source>
</evidence>
<evidence type="ECO:0000256" key="2">
    <source>
        <dbReference type="SAM" id="SignalP"/>
    </source>
</evidence>
<feature type="chain" id="PRO_5014663833" description="LTXXQ motif family protein" evidence="2">
    <location>
        <begin position="20"/>
        <end position="155"/>
    </location>
</feature>
<dbReference type="Gene3D" id="1.20.120.1490">
    <property type="match status" value="1"/>
</dbReference>
<keyword evidence="2" id="KW-0732">Signal</keyword>
<accession>A0A2M9C0Y8</accession>
<reference evidence="3 4" key="1">
    <citation type="submission" date="2017-11" db="EMBL/GenBank/DDBJ databases">
        <title>Genomic Encyclopedia of Archaeal and Bacterial Type Strains, Phase II (KMG-II): From Individual Species to Whole Genera.</title>
        <authorList>
            <person name="Goeker M."/>
        </authorList>
    </citation>
    <scope>NUCLEOTIDE SEQUENCE [LARGE SCALE GENOMIC DNA]</scope>
    <source>
        <strain evidence="3 4">DSM 27617</strain>
    </source>
</reference>
<evidence type="ECO:0000256" key="1">
    <source>
        <dbReference type="SAM" id="MobiDB-lite"/>
    </source>
</evidence>
<sequence length="155" mass="18064">MKKLVLAIAFIGMGSFAMAQQTTTTPQDREAKRAEFQQKRAQMEKEHLDQMQKDLNLNASQVAQIKALHEKRKAEMKAEFDKNKEARQAKMEEMKAKRAQMDADMKKILTPEQYDKWQADRKAKMEQRKVAMKERGMKDRKMMKKPMTTAAPEAN</sequence>
<evidence type="ECO:0008006" key="5">
    <source>
        <dbReference type="Google" id="ProtNLM"/>
    </source>
</evidence>
<comment type="caution">
    <text evidence="3">The sequence shown here is derived from an EMBL/GenBank/DDBJ whole genome shotgun (WGS) entry which is preliminary data.</text>
</comment>
<name>A0A2M9C0Y8_9FLAO</name>
<feature type="compositionally biased region" description="Basic and acidic residues" evidence="1">
    <location>
        <begin position="74"/>
        <end position="140"/>
    </location>
</feature>
<organism evidence="3 4">
    <name type="scientific">Chryseobacterium geocarposphaerae</name>
    <dbReference type="NCBI Taxonomy" id="1416776"/>
    <lineage>
        <taxon>Bacteria</taxon>
        <taxon>Pseudomonadati</taxon>
        <taxon>Bacteroidota</taxon>
        <taxon>Flavobacteriia</taxon>
        <taxon>Flavobacteriales</taxon>
        <taxon>Weeksellaceae</taxon>
        <taxon>Chryseobacterium group</taxon>
        <taxon>Chryseobacterium</taxon>
    </lineage>
</organism>
<dbReference type="OrthoDB" id="956918at2"/>
<evidence type="ECO:0000313" key="4">
    <source>
        <dbReference type="Proteomes" id="UP000228740"/>
    </source>
</evidence>
<dbReference type="RefSeq" id="WP_100377140.1">
    <property type="nucleotide sequence ID" value="NZ_PGFD01000002.1"/>
</dbReference>
<dbReference type="AlphaFoldDB" id="A0A2M9C0Y8"/>
<feature type="region of interest" description="Disordered" evidence="1">
    <location>
        <begin position="74"/>
        <end position="155"/>
    </location>
</feature>
<dbReference type="Proteomes" id="UP000228740">
    <property type="component" value="Unassembled WGS sequence"/>
</dbReference>
<keyword evidence="4" id="KW-1185">Reference proteome</keyword>
<feature type="signal peptide" evidence="2">
    <location>
        <begin position="1"/>
        <end position="19"/>
    </location>
</feature>